<comment type="catalytic activity">
    <reaction evidence="14">
        <text>L-seryl-[protein] + ATP = O-phospho-L-seryl-[protein] + ADP + H(+)</text>
        <dbReference type="Rhea" id="RHEA:17989"/>
        <dbReference type="Rhea" id="RHEA-COMP:9863"/>
        <dbReference type="Rhea" id="RHEA-COMP:11604"/>
        <dbReference type="ChEBI" id="CHEBI:15378"/>
        <dbReference type="ChEBI" id="CHEBI:29999"/>
        <dbReference type="ChEBI" id="CHEBI:30616"/>
        <dbReference type="ChEBI" id="CHEBI:83421"/>
        <dbReference type="ChEBI" id="CHEBI:456216"/>
        <dbReference type="EC" id="2.7.11.13"/>
    </reaction>
</comment>
<comment type="catalytic activity">
    <reaction evidence="13">
        <text>L-threonyl-[protein] + ATP = O-phospho-L-threonyl-[protein] + ADP + H(+)</text>
        <dbReference type="Rhea" id="RHEA:46608"/>
        <dbReference type="Rhea" id="RHEA-COMP:11060"/>
        <dbReference type="Rhea" id="RHEA-COMP:11605"/>
        <dbReference type="ChEBI" id="CHEBI:15378"/>
        <dbReference type="ChEBI" id="CHEBI:30013"/>
        <dbReference type="ChEBI" id="CHEBI:30616"/>
        <dbReference type="ChEBI" id="CHEBI:61977"/>
        <dbReference type="ChEBI" id="CHEBI:456216"/>
        <dbReference type="EC" id="2.7.11.13"/>
    </reaction>
</comment>
<evidence type="ECO:0000259" key="19">
    <source>
        <dbReference type="PROSITE" id="PS50081"/>
    </source>
</evidence>
<dbReference type="EC" id="2.7.11.13" evidence="2"/>
<dbReference type="FunFam" id="1.10.510.10:FF:000126">
    <property type="entry name" value="Protein kinase C epsilon"/>
    <property type="match status" value="1"/>
</dbReference>
<dbReference type="Gene3D" id="2.60.40.150">
    <property type="entry name" value="C2 domain"/>
    <property type="match status" value="1"/>
</dbReference>
<evidence type="ECO:0000256" key="8">
    <source>
        <dbReference type="ARBA" id="ARBA00022741"/>
    </source>
</evidence>
<dbReference type="GO" id="GO:0005524">
    <property type="term" value="F:ATP binding"/>
    <property type="evidence" value="ECO:0007669"/>
    <property type="project" value="UniProtKB-KW"/>
</dbReference>
<dbReference type="PROSITE" id="PS51285">
    <property type="entry name" value="AGC_KINASE_CTER"/>
    <property type="match status" value="1"/>
</dbReference>
<dbReference type="InterPro" id="IPR002219">
    <property type="entry name" value="PKC_DAG/PE"/>
</dbReference>
<evidence type="ECO:0000256" key="1">
    <source>
        <dbReference type="ARBA" id="ARBA00005490"/>
    </source>
</evidence>
<evidence type="ECO:0000256" key="6">
    <source>
        <dbReference type="ARBA" id="ARBA00022723"/>
    </source>
</evidence>
<evidence type="ECO:0000256" key="16">
    <source>
        <dbReference type="SAM" id="MobiDB-lite"/>
    </source>
</evidence>
<evidence type="ECO:0000259" key="20">
    <source>
        <dbReference type="PROSITE" id="PS51285"/>
    </source>
</evidence>
<dbReference type="GO" id="GO:0008270">
    <property type="term" value="F:zinc ion binding"/>
    <property type="evidence" value="ECO:0007669"/>
    <property type="project" value="UniProtKB-KW"/>
</dbReference>
<feature type="domain" description="Phorbol-ester/DAG-type" evidence="19">
    <location>
        <begin position="164"/>
        <end position="215"/>
    </location>
</feature>
<dbReference type="Pfam" id="PF00168">
    <property type="entry name" value="C2"/>
    <property type="match status" value="1"/>
</dbReference>
<feature type="domain" description="C2" evidence="17">
    <location>
        <begin position="1"/>
        <end position="117"/>
    </location>
</feature>
<dbReference type="InterPro" id="IPR000719">
    <property type="entry name" value="Prot_kinase_dom"/>
</dbReference>
<dbReference type="FunFam" id="3.30.60.20:FF:000003">
    <property type="entry name" value="Protein kinase C delta"/>
    <property type="match status" value="1"/>
</dbReference>
<protein>
    <recommendedName>
        <fullName evidence="2">protein kinase C</fullName>
        <ecNumber evidence="2">2.7.11.13</ecNumber>
    </recommendedName>
</protein>
<evidence type="ECO:0000256" key="3">
    <source>
        <dbReference type="ARBA" id="ARBA00022527"/>
    </source>
</evidence>
<dbReference type="Pfam" id="PF00130">
    <property type="entry name" value="C1_1"/>
    <property type="match status" value="2"/>
</dbReference>
<accession>A0A821F8X8</accession>
<dbReference type="PROSITE" id="PS50081">
    <property type="entry name" value="ZF_DAG_PE_2"/>
    <property type="match status" value="2"/>
</dbReference>
<dbReference type="PANTHER" id="PTHR24351">
    <property type="entry name" value="RIBOSOMAL PROTEIN S6 KINASE"/>
    <property type="match status" value="1"/>
</dbReference>
<evidence type="ECO:0000256" key="5">
    <source>
        <dbReference type="ARBA" id="ARBA00022679"/>
    </source>
</evidence>
<dbReference type="PROSITE" id="PS50004">
    <property type="entry name" value="C2"/>
    <property type="match status" value="1"/>
</dbReference>
<feature type="active site" description="Proton acceptor" evidence="15">
    <location>
        <position position="422"/>
    </location>
</feature>
<evidence type="ECO:0000256" key="14">
    <source>
        <dbReference type="ARBA" id="ARBA00047470"/>
    </source>
</evidence>
<dbReference type="Gene3D" id="3.30.60.20">
    <property type="match status" value="2"/>
</dbReference>
<evidence type="ECO:0000256" key="12">
    <source>
        <dbReference type="ARBA" id="ARBA00022840"/>
    </source>
</evidence>
<evidence type="ECO:0000256" key="9">
    <source>
        <dbReference type="ARBA" id="ARBA00022771"/>
    </source>
</evidence>
<dbReference type="Gene3D" id="3.30.200.20">
    <property type="entry name" value="Phosphorylase Kinase, domain 1"/>
    <property type="match status" value="1"/>
</dbReference>
<evidence type="ECO:0000313" key="22">
    <source>
        <dbReference type="Proteomes" id="UP000663848"/>
    </source>
</evidence>
<proteinExistence type="inferred from homology"/>
<dbReference type="InterPro" id="IPR046349">
    <property type="entry name" value="C1-like_sf"/>
</dbReference>
<dbReference type="InterPro" id="IPR035892">
    <property type="entry name" value="C2_domain_sf"/>
</dbReference>
<dbReference type="PROSITE" id="PS00108">
    <property type="entry name" value="PROTEIN_KINASE_ST"/>
    <property type="match status" value="1"/>
</dbReference>
<dbReference type="PROSITE" id="PS50011">
    <property type="entry name" value="PROTEIN_KINASE_DOM"/>
    <property type="match status" value="1"/>
</dbReference>
<dbReference type="SUPFAM" id="SSF49562">
    <property type="entry name" value="C2 domain (Calcium/lipid-binding domain, CaLB)"/>
    <property type="match status" value="1"/>
</dbReference>
<dbReference type="SMART" id="SM00239">
    <property type="entry name" value="C2"/>
    <property type="match status" value="1"/>
</dbReference>
<dbReference type="AlphaFoldDB" id="A0A821F8X8"/>
<dbReference type="CDD" id="cd20838">
    <property type="entry name" value="C1_nPKC_epsilon-like_rpt2"/>
    <property type="match status" value="1"/>
</dbReference>
<feature type="domain" description="Protein kinase" evidence="18">
    <location>
        <begin position="280"/>
        <end position="558"/>
    </location>
</feature>
<dbReference type="InterPro" id="IPR008271">
    <property type="entry name" value="Ser/Thr_kinase_AS"/>
</dbReference>
<feature type="domain" description="Phorbol-ester/DAG-type" evidence="19">
    <location>
        <begin position="234"/>
        <end position="284"/>
    </location>
</feature>
<keyword evidence="11" id="KW-0862">Zinc</keyword>
<feature type="non-terminal residue" evidence="21">
    <location>
        <position position="1"/>
    </location>
</feature>
<evidence type="ECO:0000256" key="10">
    <source>
        <dbReference type="ARBA" id="ARBA00022777"/>
    </source>
</evidence>
<evidence type="ECO:0000256" key="15">
    <source>
        <dbReference type="PIRSR" id="PIRSR000551-50"/>
    </source>
</evidence>
<dbReference type="EMBL" id="CAJOBR010001953">
    <property type="protein sequence ID" value="CAF4647267.1"/>
    <property type="molecule type" value="Genomic_DNA"/>
</dbReference>
<gene>
    <name evidence="21" type="ORF">QYT958_LOCUS14561</name>
</gene>
<dbReference type="GO" id="GO:0004697">
    <property type="term" value="F:diacylglycerol-dependent serine/threonine kinase activity"/>
    <property type="evidence" value="ECO:0007669"/>
    <property type="project" value="UniProtKB-EC"/>
</dbReference>
<dbReference type="PROSITE" id="PS00479">
    <property type="entry name" value="ZF_DAG_PE_1"/>
    <property type="match status" value="1"/>
</dbReference>
<keyword evidence="8" id="KW-0547">Nucleotide-binding</keyword>
<feature type="domain" description="AGC-kinase C-terminal" evidence="20">
    <location>
        <begin position="560"/>
        <end position="580"/>
    </location>
</feature>
<keyword evidence="10" id="KW-0418">Kinase</keyword>
<evidence type="ECO:0000256" key="11">
    <source>
        <dbReference type="ARBA" id="ARBA00022833"/>
    </source>
</evidence>
<name>A0A821F8X8_9BILA</name>
<evidence type="ECO:0000256" key="4">
    <source>
        <dbReference type="ARBA" id="ARBA00022553"/>
    </source>
</evidence>
<dbReference type="SMART" id="SM00109">
    <property type="entry name" value="C1"/>
    <property type="match status" value="2"/>
</dbReference>
<evidence type="ECO:0000259" key="18">
    <source>
        <dbReference type="PROSITE" id="PS50011"/>
    </source>
</evidence>
<organism evidence="21 22">
    <name type="scientific">Rotaria socialis</name>
    <dbReference type="NCBI Taxonomy" id="392032"/>
    <lineage>
        <taxon>Eukaryota</taxon>
        <taxon>Metazoa</taxon>
        <taxon>Spiralia</taxon>
        <taxon>Gnathifera</taxon>
        <taxon>Rotifera</taxon>
        <taxon>Eurotatoria</taxon>
        <taxon>Bdelloidea</taxon>
        <taxon>Philodinida</taxon>
        <taxon>Philodinidae</taxon>
        <taxon>Rotaria</taxon>
    </lineage>
</organism>
<dbReference type="Proteomes" id="UP000663848">
    <property type="component" value="Unassembled WGS sequence"/>
</dbReference>
<keyword evidence="9" id="KW-0863">Zinc-finger</keyword>
<keyword evidence="7" id="KW-0677">Repeat</keyword>
<keyword evidence="5" id="KW-0808">Transferase</keyword>
<dbReference type="SUPFAM" id="SSF57889">
    <property type="entry name" value="Cysteine-rich domain"/>
    <property type="match status" value="2"/>
</dbReference>
<dbReference type="InterPro" id="IPR014376">
    <property type="entry name" value="Prot_kin_PKC_delta"/>
</dbReference>
<keyword evidence="3" id="KW-0723">Serine/threonine-protein kinase</keyword>
<dbReference type="SUPFAM" id="SSF56112">
    <property type="entry name" value="Protein kinase-like (PK-like)"/>
    <property type="match status" value="1"/>
</dbReference>
<evidence type="ECO:0000256" key="13">
    <source>
        <dbReference type="ARBA" id="ARBA00047272"/>
    </source>
</evidence>
<dbReference type="Pfam" id="PF00069">
    <property type="entry name" value="Pkinase"/>
    <property type="match status" value="1"/>
</dbReference>
<keyword evidence="6" id="KW-0479">Metal-binding</keyword>
<evidence type="ECO:0000256" key="2">
    <source>
        <dbReference type="ARBA" id="ARBA00012429"/>
    </source>
</evidence>
<evidence type="ECO:0000259" key="17">
    <source>
        <dbReference type="PROSITE" id="PS50004"/>
    </source>
</evidence>
<dbReference type="InterPro" id="IPR000961">
    <property type="entry name" value="AGC-kinase_C"/>
</dbReference>
<feature type="region of interest" description="Disordered" evidence="16">
    <location>
        <begin position="310"/>
        <end position="345"/>
    </location>
</feature>
<dbReference type="Gene3D" id="1.10.510.10">
    <property type="entry name" value="Transferase(Phosphotransferase) domain 1"/>
    <property type="match status" value="1"/>
</dbReference>
<reference evidence="21" key="1">
    <citation type="submission" date="2021-02" db="EMBL/GenBank/DDBJ databases">
        <authorList>
            <person name="Nowell W R."/>
        </authorList>
    </citation>
    <scope>NUCLEOTIDE SEQUENCE</scope>
</reference>
<dbReference type="InterPro" id="IPR020454">
    <property type="entry name" value="DAG/PE-bd"/>
</dbReference>
<keyword evidence="4" id="KW-0597">Phosphoprotein</keyword>
<dbReference type="PRINTS" id="PR00008">
    <property type="entry name" value="DAGPEDOMAIN"/>
</dbReference>
<dbReference type="PIRSF" id="PIRSF000551">
    <property type="entry name" value="PKC_delta"/>
    <property type="match status" value="1"/>
</dbReference>
<comment type="similarity">
    <text evidence="1">Belongs to the protein kinase superfamily. AGC Ser/Thr protein kinase family. PKC subfamily.</text>
</comment>
<keyword evidence="12" id="KW-0067">ATP-binding</keyword>
<sequence length="580" mass="66346">MVVFNGKMRLKVIEADNIRATEHSTRYFPQNPSLASVSPYVSIDIDDLPLGRTHTKEKTTSPTYNEEFASDVHTGHQLHFTIFHDAALPPDEFVADCTIKFENIHDKKSDIWINLEPAGRIHVSIDLQGQFSDSVSNERHFKQNKRAFAQRRFAVVRRVYEINGHKFMATFFRQPTFCSICSEFIWGIFRTQGYQCQVCTCVIHKRCKASVVTTCPGIRTCFEYREKRFKINVPHRFVAHTYRLFTFCDHCGSLLWGAWNQGMQCRECKLNVHKRCTRNVANDCGLDKKKLATVLADLNISTEPLKMVTISPPSEVDTPSTSEVTSKTAKTPTPPPSALSDDSSAKRQHHYTIDDFHFMKVLGKGSFGKERLFLIMEYVNGGDLMFQIQRSRKFDEARARFYASEVTLALMFLHRHGVIYRDLKLDNILLDAEGHCKIADFGMCKEGIFDGKLTSTFCGTPDYIAPEILQELDYSFSVDWWALGVLMYEMMAGQPPFEADDEDSLFESILRDEVLYPVWLSKEAVHILKSFMTKNPAKRLGCVAAQGGEEAIKRHAFFAGKLDWEALERRQVKSPFKPKV</sequence>
<dbReference type="InterPro" id="IPR000008">
    <property type="entry name" value="C2_dom"/>
</dbReference>
<dbReference type="SMART" id="SM00220">
    <property type="entry name" value="S_TKc"/>
    <property type="match status" value="1"/>
</dbReference>
<evidence type="ECO:0000256" key="7">
    <source>
        <dbReference type="ARBA" id="ARBA00022737"/>
    </source>
</evidence>
<dbReference type="InterPro" id="IPR011009">
    <property type="entry name" value="Kinase-like_dom_sf"/>
</dbReference>
<evidence type="ECO:0000313" key="21">
    <source>
        <dbReference type="EMBL" id="CAF4647267.1"/>
    </source>
</evidence>
<comment type="caution">
    <text evidence="21">The sequence shown here is derived from an EMBL/GenBank/DDBJ whole genome shotgun (WGS) entry which is preliminary data.</text>
</comment>